<name>G7H2F6_9ACTN</name>
<dbReference type="InterPro" id="IPR042271">
    <property type="entry name" value="Zinicin_2_N"/>
</dbReference>
<reference evidence="2 3" key="1">
    <citation type="submission" date="2011-11" db="EMBL/GenBank/DDBJ databases">
        <title>Whole genome shotgun sequence of Gordonia araii NBRC 100433.</title>
        <authorList>
            <person name="Yoshida Y."/>
            <person name="Hosoyama A."/>
            <person name="Tsuchikane K."/>
            <person name="Katsumata H."/>
            <person name="Yamazaki S."/>
            <person name="Fujita N."/>
        </authorList>
    </citation>
    <scope>NUCLEOTIDE SEQUENCE [LARGE SCALE GENOMIC DNA]</scope>
    <source>
        <strain evidence="2 3">NBRC 100433</strain>
    </source>
</reference>
<evidence type="ECO:0000256" key="1">
    <source>
        <dbReference type="SAM" id="MobiDB-lite"/>
    </source>
</evidence>
<evidence type="ECO:0000313" key="3">
    <source>
        <dbReference type="Proteomes" id="UP000035088"/>
    </source>
</evidence>
<dbReference type="Gene3D" id="1.20.150.30">
    <property type="entry name" value="Zincin-like metallopeptidase, N-terminal domain"/>
    <property type="match status" value="1"/>
</dbReference>
<feature type="region of interest" description="Disordered" evidence="1">
    <location>
        <begin position="457"/>
        <end position="480"/>
    </location>
</feature>
<dbReference type="Pfam" id="PF10103">
    <property type="entry name" value="Zincin_2"/>
    <property type="match status" value="1"/>
</dbReference>
<dbReference type="PANTHER" id="PTHR39420">
    <property type="match status" value="1"/>
</dbReference>
<dbReference type="NCBIfam" id="TIGR03624">
    <property type="entry name" value="putative hydrolase"/>
    <property type="match status" value="1"/>
</dbReference>
<organism evidence="2 3">
    <name type="scientific">Gordonia araii NBRC 100433</name>
    <dbReference type="NCBI Taxonomy" id="1073574"/>
    <lineage>
        <taxon>Bacteria</taxon>
        <taxon>Bacillati</taxon>
        <taxon>Actinomycetota</taxon>
        <taxon>Actinomycetes</taxon>
        <taxon>Mycobacteriales</taxon>
        <taxon>Gordoniaceae</taxon>
        <taxon>Gordonia</taxon>
    </lineage>
</organism>
<feature type="compositionally biased region" description="Basic and acidic residues" evidence="1">
    <location>
        <begin position="11"/>
        <end position="23"/>
    </location>
</feature>
<feature type="compositionally biased region" description="Basic and acidic residues" evidence="1">
    <location>
        <begin position="471"/>
        <end position="480"/>
    </location>
</feature>
<dbReference type="Proteomes" id="UP000035088">
    <property type="component" value="Unassembled WGS sequence"/>
</dbReference>
<protein>
    <recommendedName>
        <fullName evidence="4">Hydrolase</fullName>
    </recommendedName>
</protein>
<dbReference type="OrthoDB" id="8478472at2"/>
<sequence length="480" mass="50848">MSDLPFGFSGNDRDDDKDKDKSDGAGASGAFNFDPAQFDPSQFAALGGNFDPSQLSPEMMGQLFSQLGSMFSAMGAGGASAGGSGSPVNYELAKSVARQEIGDFTPVLDRETSAVADAVHLTELWLDEVSALPSGVTQSVAWTPVQWLEESLPTWTTLCDPLARQLSQAWAQGMPEEAAALAGPMMGIMNQLSGSVFGTQLGQGLGKLATEVLSGTDIGLPLAPSGTAVLMPEAIAAFADGLDLPAQEIIVYLAAREAAHVRLFTHVPWLRQRLLAAVEQFAAGITVDVSGIADLGENISPEELMANPGKLEEILGSAASFEPTTTPEQQAALDRIETLLALIEGWVEHVVTRGLGDRIPATAALTETMRRRRASGGPAEQTFATLVGLELRPRRVREATALWDRLLEATDVTTRDHVWDHPDLLPDGSDLDSPAAFIDQILTRDDSDPLAALEKTIADEQSSDDGPDAESGGKPDDSDR</sequence>
<comment type="caution">
    <text evidence="2">The sequence shown here is derived from an EMBL/GenBank/DDBJ whole genome shotgun (WGS) entry which is preliminary data.</text>
</comment>
<dbReference type="EMBL" id="BAEE01000050">
    <property type="protein sequence ID" value="GAB10031.1"/>
    <property type="molecule type" value="Genomic_DNA"/>
</dbReference>
<evidence type="ECO:0000313" key="2">
    <source>
        <dbReference type="EMBL" id="GAB10031.1"/>
    </source>
</evidence>
<dbReference type="AlphaFoldDB" id="G7H2F6"/>
<dbReference type="PANTHER" id="PTHR39420:SF2">
    <property type="entry name" value="HYDROLASE"/>
    <property type="match status" value="1"/>
</dbReference>
<gene>
    <name evidence="2" type="ORF">GOARA_050_00940</name>
</gene>
<keyword evidence="3" id="KW-1185">Reference proteome</keyword>
<proteinExistence type="predicted"/>
<dbReference type="SUPFAM" id="SSF55486">
    <property type="entry name" value="Metalloproteases ('zincins'), catalytic domain"/>
    <property type="match status" value="1"/>
</dbReference>
<dbReference type="RefSeq" id="WP_007322106.1">
    <property type="nucleotide sequence ID" value="NZ_BAEE01000050.1"/>
</dbReference>
<evidence type="ECO:0008006" key="4">
    <source>
        <dbReference type="Google" id="ProtNLM"/>
    </source>
</evidence>
<dbReference type="STRING" id="1073574.GOARA_050_00940"/>
<dbReference type="InterPro" id="IPR018766">
    <property type="entry name" value="Zinicin_2"/>
</dbReference>
<feature type="region of interest" description="Disordered" evidence="1">
    <location>
        <begin position="1"/>
        <end position="32"/>
    </location>
</feature>
<accession>G7H2F6</accession>